<evidence type="ECO:0000313" key="2">
    <source>
        <dbReference type="EMBL" id="EZQ07015.1"/>
    </source>
</evidence>
<dbReference type="InterPro" id="IPR036868">
    <property type="entry name" value="TusA-like_sf"/>
</dbReference>
<protein>
    <submittedName>
        <fullName evidence="2">Oxidoreductase</fullName>
    </submittedName>
</protein>
<reference evidence="2 3" key="1">
    <citation type="submission" date="2014-03" db="EMBL/GenBank/DDBJ databases">
        <title>Draft genome sequence of the novel thermoacidophilic archaea Acidianus copahuensis ALE1 strain, isolated from Copahue volcanic area in Neuquen Argentina.</title>
        <authorList>
            <person name="Urbieta M.S."/>
            <person name="Rascovan N."/>
            <person name="Castro C."/>
            <person name="Revale S."/>
            <person name="Giaveno M.A."/>
            <person name="Vazquez M.P."/>
            <person name="Donati E.R."/>
        </authorList>
    </citation>
    <scope>NUCLEOTIDE SEQUENCE [LARGE SCALE GENOMIC DNA]</scope>
    <source>
        <strain evidence="2 3">ALE1</strain>
    </source>
</reference>
<dbReference type="Proteomes" id="UP000024332">
    <property type="component" value="Unassembled WGS sequence"/>
</dbReference>
<feature type="domain" description="UPF0033" evidence="1">
    <location>
        <begin position="3"/>
        <end position="70"/>
    </location>
</feature>
<keyword evidence="3" id="KW-1185">Reference proteome</keyword>
<dbReference type="RefSeq" id="WP_048099651.1">
    <property type="nucleotide sequence ID" value="NZ_JFZT01000039.1"/>
</dbReference>
<gene>
    <name evidence="2" type="ORF">CM19_06560</name>
</gene>
<dbReference type="SUPFAM" id="SSF64307">
    <property type="entry name" value="SirA-like"/>
    <property type="match status" value="1"/>
</dbReference>
<comment type="caution">
    <text evidence="2">The sequence shown here is derived from an EMBL/GenBank/DDBJ whole genome shotgun (WGS) entry which is preliminary data.</text>
</comment>
<dbReference type="Gene3D" id="3.30.110.40">
    <property type="entry name" value="TusA-like domain"/>
    <property type="match status" value="1"/>
</dbReference>
<sequence>MEELNLVDMECPEPFLKTAAKLMTMKKGSIKVVFKDPKCDDMIMEALKLMECKIISHVEKNGIFEIVIEKEDKKTNNEKVDEKLGLGNC</sequence>
<evidence type="ECO:0000313" key="3">
    <source>
        <dbReference type="Proteomes" id="UP000024332"/>
    </source>
</evidence>
<dbReference type="InterPro" id="IPR001455">
    <property type="entry name" value="TusA-like"/>
</dbReference>
<dbReference type="PANTHER" id="PTHR33279:SF18">
    <property type="entry name" value="SULFUR CARRIER PROTEIN MJ0990-RELATED"/>
    <property type="match status" value="1"/>
</dbReference>
<dbReference type="PANTHER" id="PTHR33279">
    <property type="entry name" value="SULFUR CARRIER PROTEIN YEDF-RELATED"/>
    <property type="match status" value="1"/>
</dbReference>
<dbReference type="EMBL" id="JFZT01000039">
    <property type="protein sequence ID" value="EZQ07015.1"/>
    <property type="molecule type" value="Genomic_DNA"/>
</dbReference>
<accession>A0A031LQI5</accession>
<name>A0A031LQI5_9CREN</name>
<dbReference type="OrthoDB" id="33202at2157"/>
<dbReference type="Pfam" id="PF01206">
    <property type="entry name" value="TusA"/>
    <property type="match status" value="1"/>
</dbReference>
<dbReference type="CDD" id="cd00291">
    <property type="entry name" value="SirA_YedF_YeeD"/>
    <property type="match status" value="1"/>
</dbReference>
<dbReference type="AlphaFoldDB" id="A0A031LQI5"/>
<organism evidence="2 3">
    <name type="scientific">Candidatus Acidianus copahuensis</name>
    <dbReference type="NCBI Taxonomy" id="1160895"/>
    <lineage>
        <taxon>Archaea</taxon>
        <taxon>Thermoproteota</taxon>
        <taxon>Thermoprotei</taxon>
        <taxon>Sulfolobales</taxon>
        <taxon>Sulfolobaceae</taxon>
        <taxon>Acidianus</taxon>
    </lineage>
</organism>
<proteinExistence type="predicted"/>
<evidence type="ECO:0000259" key="1">
    <source>
        <dbReference type="Pfam" id="PF01206"/>
    </source>
</evidence>